<keyword evidence="13" id="KW-1185">Reference proteome</keyword>
<evidence type="ECO:0000256" key="8">
    <source>
        <dbReference type="ARBA" id="ARBA00022827"/>
    </source>
</evidence>
<keyword evidence="7" id="KW-0547">Nucleotide-binding</keyword>
<comment type="caution">
    <text evidence="12">The sequence shown here is derived from an EMBL/GenBank/DDBJ whole genome shotgun (WGS) entry which is preliminary data.</text>
</comment>
<evidence type="ECO:0000256" key="6">
    <source>
        <dbReference type="ARBA" id="ARBA00022695"/>
    </source>
</evidence>
<evidence type="ECO:0000313" key="13">
    <source>
        <dbReference type="Proteomes" id="UP000320801"/>
    </source>
</evidence>
<evidence type="ECO:0000313" key="12">
    <source>
        <dbReference type="EMBL" id="TQC53974.1"/>
    </source>
</evidence>
<dbReference type="NCBIfam" id="NF005518">
    <property type="entry name" value="PRK07143.1"/>
    <property type="match status" value="1"/>
</dbReference>
<gene>
    <name evidence="12" type="ORF">E1I18_01470</name>
</gene>
<reference evidence="12 13" key="1">
    <citation type="submission" date="2019-03" db="EMBL/GenBank/DDBJ databases">
        <title>Characterization of a novel Mycoplasma cynos real-time PCR assay.</title>
        <authorList>
            <person name="Tallmadge R.L."/>
            <person name="Mitchell P.K."/>
            <person name="Goodman L."/>
        </authorList>
    </citation>
    <scope>NUCLEOTIDE SEQUENCE [LARGE SCALE GENOMIC DNA]</scope>
    <source>
        <strain evidence="12 13">1642</strain>
    </source>
</reference>
<evidence type="ECO:0000256" key="2">
    <source>
        <dbReference type="ARBA" id="ARBA00012393"/>
    </source>
</evidence>
<dbReference type="InterPro" id="IPR014729">
    <property type="entry name" value="Rossmann-like_a/b/a_fold"/>
</dbReference>
<dbReference type="OrthoDB" id="9803667at2"/>
<evidence type="ECO:0000259" key="11">
    <source>
        <dbReference type="Pfam" id="PF06574"/>
    </source>
</evidence>
<evidence type="ECO:0000256" key="7">
    <source>
        <dbReference type="ARBA" id="ARBA00022741"/>
    </source>
</evidence>
<evidence type="ECO:0000256" key="9">
    <source>
        <dbReference type="ARBA" id="ARBA00022840"/>
    </source>
</evidence>
<keyword evidence="5" id="KW-0808">Transferase</keyword>
<proteinExistence type="predicted"/>
<sequence length="288" mass="33448">MSIYVYELDNLIEFKKPIFMIGSFESFHIGHNELLLKAKELNALSNNERDIVLIYFADVENLPKNNGIKFTDELYRLENFAKLGFTKVLRLKYDTIKLLSPFDFINKITQNQHDFDIISGSDFRYGVNASGDVNTLKDFFGEKFHCIDLMKLANEQKVSTSFIKECLLVGDIEVVNLLCLFKYGFNTKVTLKNDRIHLDNVPNLAKIRPGLYCANIIVNSMAYYCILCVFNDNSMSIEMIDFDWKSYETFEAKILIHKLIRPFFSNAIESTTSQDFEQAKEFFIEQIN</sequence>
<dbReference type="EMBL" id="SMDN01000004">
    <property type="protein sequence ID" value="TQC53974.1"/>
    <property type="molecule type" value="Genomic_DNA"/>
</dbReference>
<dbReference type="UniPathway" id="UPA00277">
    <property type="reaction ID" value="UER00407"/>
</dbReference>
<dbReference type="NCBIfam" id="NF045965">
    <property type="entry name" value="RibF_rel"/>
    <property type="match status" value="1"/>
</dbReference>
<evidence type="ECO:0000256" key="3">
    <source>
        <dbReference type="ARBA" id="ARBA00022630"/>
    </source>
</evidence>
<evidence type="ECO:0000256" key="4">
    <source>
        <dbReference type="ARBA" id="ARBA00022643"/>
    </source>
</evidence>
<keyword evidence="4" id="KW-0288">FMN</keyword>
<protein>
    <recommendedName>
        <fullName evidence="2">FAD synthase</fullName>
        <ecNumber evidence="2">2.7.7.2</ecNumber>
    </recommendedName>
</protein>
<accession>A0A507SUW3</accession>
<dbReference type="GO" id="GO:0003919">
    <property type="term" value="F:FMN adenylyltransferase activity"/>
    <property type="evidence" value="ECO:0007669"/>
    <property type="project" value="UniProtKB-EC"/>
</dbReference>
<dbReference type="GO" id="GO:0009231">
    <property type="term" value="P:riboflavin biosynthetic process"/>
    <property type="evidence" value="ECO:0007669"/>
    <property type="project" value="InterPro"/>
</dbReference>
<keyword evidence="9" id="KW-0067">ATP-binding</keyword>
<dbReference type="RefSeq" id="WP_141483829.1">
    <property type="nucleotide sequence ID" value="NZ_SMDN01000004.1"/>
</dbReference>
<feature type="domain" description="FAD synthetase" evidence="11">
    <location>
        <begin position="18"/>
        <end position="159"/>
    </location>
</feature>
<dbReference type="GO" id="GO:0005524">
    <property type="term" value="F:ATP binding"/>
    <property type="evidence" value="ECO:0007669"/>
    <property type="project" value="UniProtKB-KW"/>
</dbReference>
<comment type="catalytic activity">
    <reaction evidence="10">
        <text>FMN + ATP + H(+) = FAD + diphosphate</text>
        <dbReference type="Rhea" id="RHEA:17237"/>
        <dbReference type="ChEBI" id="CHEBI:15378"/>
        <dbReference type="ChEBI" id="CHEBI:30616"/>
        <dbReference type="ChEBI" id="CHEBI:33019"/>
        <dbReference type="ChEBI" id="CHEBI:57692"/>
        <dbReference type="ChEBI" id="CHEBI:58210"/>
        <dbReference type="EC" id="2.7.7.2"/>
    </reaction>
</comment>
<organism evidence="12 13">
    <name type="scientific">Mycoplasmopsis mucosicanis</name>
    <dbReference type="NCBI Taxonomy" id="458208"/>
    <lineage>
        <taxon>Bacteria</taxon>
        <taxon>Bacillati</taxon>
        <taxon>Mycoplasmatota</taxon>
        <taxon>Mycoplasmoidales</taxon>
        <taxon>Metamycoplasmataceae</taxon>
        <taxon>Mycoplasmopsis</taxon>
    </lineage>
</organism>
<evidence type="ECO:0000256" key="1">
    <source>
        <dbReference type="ARBA" id="ARBA00004726"/>
    </source>
</evidence>
<dbReference type="Pfam" id="PF06574">
    <property type="entry name" value="FAD_syn"/>
    <property type="match status" value="1"/>
</dbReference>
<keyword evidence="8" id="KW-0274">FAD</keyword>
<dbReference type="EC" id="2.7.7.2" evidence="2"/>
<evidence type="ECO:0000256" key="10">
    <source>
        <dbReference type="ARBA" id="ARBA00049494"/>
    </source>
</evidence>
<dbReference type="GO" id="GO:0006747">
    <property type="term" value="P:FAD biosynthetic process"/>
    <property type="evidence" value="ECO:0007669"/>
    <property type="project" value="UniProtKB-UniPathway"/>
</dbReference>
<dbReference type="AlphaFoldDB" id="A0A507SUW3"/>
<comment type="pathway">
    <text evidence="1">Cofactor biosynthesis; FAD biosynthesis; FAD from FMN: step 1/1.</text>
</comment>
<evidence type="ECO:0000256" key="5">
    <source>
        <dbReference type="ARBA" id="ARBA00022679"/>
    </source>
</evidence>
<dbReference type="Gene3D" id="3.40.50.620">
    <property type="entry name" value="HUPs"/>
    <property type="match status" value="1"/>
</dbReference>
<dbReference type="SUPFAM" id="SSF52374">
    <property type="entry name" value="Nucleotidylyl transferase"/>
    <property type="match status" value="1"/>
</dbReference>
<dbReference type="InterPro" id="IPR015864">
    <property type="entry name" value="FAD_synthase"/>
</dbReference>
<keyword evidence="6" id="KW-0548">Nucleotidyltransferase</keyword>
<keyword evidence="3" id="KW-0285">Flavoprotein</keyword>
<name>A0A507SUW3_9BACT</name>
<dbReference type="Proteomes" id="UP000320801">
    <property type="component" value="Unassembled WGS sequence"/>
</dbReference>